<evidence type="ECO:0000256" key="1">
    <source>
        <dbReference type="SAM" id="SignalP"/>
    </source>
</evidence>
<gene>
    <name evidence="2" type="ORF">K7862_15065</name>
</gene>
<evidence type="ECO:0000313" key="2">
    <source>
        <dbReference type="EMBL" id="MBY8878950.1"/>
    </source>
</evidence>
<accession>A0ABS7Q721</accession>
<feature type="chain" id="PRO_5047054680" description="Secreted protein" evidence="1">
    <location>
        <begin position="29"/>
        <end position="136"/>
    </location>
</feature>
<keyword evidence="3" id="KW-1185">Reference proteome</keyword>
<proteinExistence type="predicted"/>
<evidence type="ECO:0000313" key="3">
    <source>
        <dbReference type="Proteomes" id="UP000778578"/>
    </source>
</evidence>
<feature type="signal peptide" evidence="1">
    <location>
        <begin position="1"/>
        <end position="28"/>
    </location>
</feature>
<sequence length="136" mass="14803">MKQLIRRGAGAAGALGMAAAMLSGAAVAGAATPSAAPDAVVHPMTSSHTTLWLPDGKRTATVWKTWYRKSNGKYHGHYGFTSASKNVQVFVVLWTSDRTRYLATEGKSYAYTNESRVQLFACYRYTTNGRDCTATW</sequence>
<keyword evidence="1" id="KW-0732">Signal</keyword>
<reference evidence="2 3" key="1">
    <citation type="submission" date="2021-08" db="EMBL/GenBank/DDBJ databases">
        <title>WGS of actinomycetes from Thailand.</title>
        <authorList>
            <person name="Thawai C."/>
        </authorList>
    </citation>
    <scope>NUCLEOTIDE SEQUENCE [LARGE SCALE GENOMIC DNA]</scope>
    <source>
        <strain evidence="2 3">PLK6-54</strain>
    </source>
</reference>
<dbReference type="EMBL" id="JAINZZ010000015">
    <property type="protein sequence ID" value="MBY8878950.1"/>
    <property type="molecule type" value="Genomic_DNA"/>
</dbReference>
<dbReference type="Proteomes" id="UP000778578">
    <property type="component" value="Unassembled WGS sequence"/>
</dbReference>
<evidence type="ECO:0008006" key="4">
    <source>
        <dbReference type="Google" id="ProtNLM"/>
    </source>
</evidence>
<dbReference type="RefSeq" id="WP_222963080.1">
    <property type="nucleotide sequence ID" value="NZ_JAINZZ010000015.1"/>
</dbReference>
<protein>
    <recommendedName>
        <fullName evidence="4">Secreted protein</fullName>
    </recommendedName>
</protein>
<name>A0ABS7Q721_9ACTN</name>
<organism evidence="2 3">
    <name type="scientific">Actinacidiphila acidipaludis</name>
    <dbReference type="NCBI Taxonomy" id="2873382"/>
    <lineage>
        <taxon>Bacteria</taxon>
        <taxon>Bacillati</taxon>
        <taxon>Actinomycetota</taxon>
        <taxon>Actinomycetes</taxon>
        <taxon>Kitasatosporales</taxon>
        <taxon>Streptomycetaceae</taxon>
        <taxon>Actinacidiphila</taxon>
    </lineage>
</organism>
<comment type="caution">
    <text evidence="2">The sequence shown here is derived from an EMBL/GenBank/DDBJ whole genome shotgun (WGS) entry which is preliminary data.</text>
</comment>